<dbReference type="EMBL" id="LAZR01049073">
    <property type="protein sequence ID" value="KKK90502.1"/>
    <property type="molecule type" value="Genomic_DNA"/>
</dbReference>
<proteinExistence type="predicted"/>
<organism evidence="2">
    <name type="scientific">marine sediment metagenome</name>
    <dbReference type="NCBI Taxonomy" id="412755"/>
    <lineage>
        <taxon>unclassified sequences</taxon>
        <taxon>metagenomes</taxon>
        <taxon>ecological metagenomes</taxon>
    </lineage>
</organism>
<comment type="caution">
    <text evidence="2">The sequence shown here is derived from an EMBL/GenBank/DDBJ whole genome shotgun (WGS) entry which is preliminary data.</text>
</comment>
<name>A0A0F8Z9N6_9ZZZZ</name>
<dbReference type="AlphaFoldDB" id="A0A0F8Z9N6"/>
<sequence>MAEKKNPCGCGCVPLKQNDNKATKEKKEGKKAQKKSK</sequence>
<protein>
    <submittedName>
        <fullName evidence="2">Uncharacterized protein</fullName>
    </submittedName>
</protein>
<feature type="region of interest" description="Disordered" evidence="1">
    <location>
        <begin position="1"/>
        <end position="37"/>
    </location>
</feature>
<evidence type="ECO:0000256" key="1">
    <source>
        <dbReference type="SAM" id="MobiDB-lite"/>
    </source>
</evidence>
<reference evidence="2" key="1">
    <citation type="journal article" date="2015" name="Nature">
        <title>Complex archaea that bridge the gap between prokaryotes and eukaryotes.</title>
        <authorList>
            <person name="Spang A."/>
            <person name="Saw J.H."/>
            <person name="Jorgensen S.L."/>
            <person name="Zaremba-Niedzwiedzka K."/>
            <person name="Martijn J."/>
            <person name="Lind A.E."/>
            <person name="van Eijk R."/>
            <person name="Schleper C."/>
            <person name="Guy L."/>
            <person name="Ettema T.J."/>
        </authorList>
    </citation>
    <scope>NUCLEOTIDE SEQUENCE</scope>
</reference>
<gene>
    <name evidence="2" type="ORF">LCGC14_2722350</name>
</gene>
<accession>A0A0F8Z9N6</accession>
<evidence type="ECO:0000313" key="2">
    <source>
        <dbReference type="EMBL" id="KKK90502.1"/>
    </source>
</evidence>
<feature type="compositionally biased region" description="Basic and acidic residues" evidence="1">
    <location>
        <begin position="18"/>
        <end position="31"/>
    </location>
</feature>